<dbReference type="CDD" id="cd05171">
    <property type="entry name" value="PIKKc_ATM"/>
    <property type="match status" value="1"/>
</dbReference>
<evidence type="ECO:0000256" key="1">
    <source>
        <dbReference type="ARBA" id="ARBA00004123"/>
    </source>
</evidence>
<keyword evidence="7 14" id="KW-0547">Nucleotide-binding</keyword>
<feature type="domain" description="PI3K/PI4K catalytic" evidence="16">
    <location>
        <begin position="2657"/>
        <end position="2971"/>
    </location>
</feature>
<dbReference type="EMBL" id="KB467876">
    <property type="protein sequence ID" value="PCH36235.1"/>
    <property type="molecule type" value="Genomic_DNA"/>
</dbReference>
<accession>A0A2H3J3G1</accession>
<keyword evidence="11 14" id="KW-0539">Nucleus</keyword>
<proteinExistence type="inferred from homology"/>
<dbReference type="Pfam" id="PF02260">
    <property type="entry name" value="FATC"/>
    <property type="match status" value="1"/>
</dbReference>
<evidence type="ECO:0000256" key="14">
    <source>
        <dbReference type="RuleBase" id="RU365027"/>
    </source>
</evidence>
<evidence type="ECO:0000256" key="15">
    <source>
        <dbReference type="SAM" id="MobiDB-lite"/>
    </source>
</evidence>
<evidence type="ECO:0000256" key="5">
    <source>
        <dbReference type="ARBA" id="ARBA00022527"/>
    </source>
</evidence>
<dbReference type="SUPFAM" id="SSF56112">
    <property type="entry name" value="Protein kinase-like (PK-like)"/>
    <property type="match status" value="1"/>
</dbReference>
<keyword evidence="5 14" id="KW-0723">Serine/threonine-protein kinase</keyword>
<evidence type="ECO:0000256" key="7">
    <source>
        <dbReference type="ARBA" id="ARBA00022741"/>
    </source>
</evidence>
<dbReference type="GO" id="GO:0005524">
    <property type="term" value="F:ATP binding"/>
    <property type="evidence" value="ECO:0007669"/>
    <property type="project" value="UniProtKB-KW"/>
</dbReference>
<feature type="domain" description="FATC" evidence="18">
    <location>
        <begin position="2989"/>
        <end position="3023"/>
    </location>
</feature>
<dbReference type="InterPro" id="IPR018936">
    <property type="entry name" value="PI3/4_kinase_CS"/>
</dbReference>
<feature type="region of interest" description="Disordered" evidence="15">
    <location>
        <begin position="155"/>
        <end position="219"/>
    </location>
</feature>
<dbReference type="SMART" id="SM01342">
    <property type="entry name" value="TAN"/>
    <property type="match status" value="1"/>
</dbReference>
<evidence type="ECO:0000259" key="17">
    <source>
        <dbReference type="PROSITE" id="PS51189"/>
    </source>
</evidence>
<dbReference type="OrthoDB" id="381190at2759"/>
<comment type="catalytic activity">
    <reaction evidence="13">
        <text>L-seryl-[protein] + ATP = O-phospho-L-seryl-[protein] + ADP + H(+)</text>
        <dbReference type="Rhea" id="RHEA:17989"/>
        <dbReference type="Rhea" id="RHEA-COMP:9863"/>
        <dbReference type="Rhea" id="RHEA-COMP:11604"/>
        <dbReference type="ChEBI" id="CHEBI:15378"/>
        <dbReference type="ChEBI" id="CHEBI:29999"/>
        <dbReference type="ChEBI" id="CHEBI:30616"/>
        <dbReference type="ChEBI" id="CHEBI:83421"/>
        <dbReference type="ChEBI" id="CHEBI:456216"/>
        <dbReference type="EC" id="2.7.11.1"/>
    </reaction>
</comment>
<comment type="similarity">
    <text evidence="2 14">Belongs to the PI3/PI4-kinase family. ATM subfamily.</text>
</comment>
<dbReference type="EC" id="2.7.11.1" evidence="3 14"/>
<keyword evidence="6 14" id="KW-0808">Transferase</keyword>
<evidence type="ECO:0000256" key="11">
    <source>
        <dbReference type="ARBA" id="ARBA00023242"/>
    </source>
</evidence>
<keyword evidence="8 14" id="KW-0227">DNA damage</keyword>
<dbReference type="GO" id="GO:0005634">
    <property type="term" value="C:nucleus"/>
    <property type="evidence" value="ECO:0007669"/>
    <property type="project" value="UniProtKB-SubCell"/>
</dbReference>
<dbReference type="Gene3D" id="1.10.1070.11">
    <property type="entry name" value="Phosphatidylinositol 3-/4-kinase, catalytic domain"/>
    <property type="match status" value="1"/>
</dbReference>
<evidence type="ECO:0000256" key="10">
    <source>
        <dbReference type="ARBA" id="ARBA00022840"/>
    </source>
</evidence>
<keyword evidence="14" id="KW-0158">Chromosome</keyword>
<evidence type="ECO:0000256" key="4">
    <source>
        <dbReference type="ARBA" id="ARBA00014619"/>
    </source>
</evidence>
<keyword evidence="14" id="KW-0779">Telomere</keyword>
<protein>
    <recommendedName>
        <fullName evidence="4 14">Serine/threonine-protein kinase Tel1</fullName>
        <ecNumber evidence="3 14">2.7.11.1</ecNumber>
    </recommendedName>
</protein>
<dbReference type="Proteomes" id="UP000218811">
    <property type="component" value="Unassembled WGS sequence"/>
</dbReference>
<comment type="subcellular location">
    <subcellularLocation>
        <location evidence="14">Chromosome</location>
        <location evidence="14">Telomere</location>
    </subcellularLocation>
    <subcellularLocation>
        <location evidence="1 14">Nucleus</location>
    </subcellularLocation>
</comment>
<dbReference type="InterPro" id="IPR014009">
    <property type="entry name" value="PIK_FAT"/>
</dbReference>
<dbReference type="InterPro" id="IPR011009">
    <property type="entry name" value="Kinase-like_dom_sf"/>
</dbReference>
<dbReference type="OMA" id="DVRLYRM"/>
<dbReference type="PANTHER" id="PTHR37079:SF4">
    <property type="entry name" value="SERINE_THREONINE-PROTEIN KINASE ATM"/>
    <property type="match status" value="1"/>
</dbReference>
<comment type="function">
    <text evidence="14">Serine/threonine protein kinase which activates checkpoint signaling upon genotoxic stresses such as ionizing radiation (IR), ultraviolet light (UV), or DNA replication stalling, thereby acting as a DNA damage sensor. Recognizes the substrate consensus sequence [ST]-Q. Phosphorylates histone H2A to form H2AS128ph (gamma-H2A) at sites of DNA damage, involved in the regulation of DNA damage response mechanism. Required for the control of telomere length and genome stability.</text>
</comment>
<comment type="catalytic activity">
    <reaction evidence="12 14">
        <text>L-threonyl-[protein] + ATP = O-phospho-L-threonyl-[protein] + ADP + H(+)</text>
        <dbReference type="Rhea" id="RHEA:46608"/>
        <dbReference type="Rhea" id="RHEA-COMP:11060"/>
        <dbReference type="Rhea" id="RHEA-COMP:11605"/>
        <dbReference type="ChEBI" id="CHEBI:15378"/>
        <dbReference type="ChEBI" id="CHEBI:30013"/>
        <dbReference type="ChEBI" id="CHEBI:30616"/>
        <dbReference type="ChEBI" id="CHEBI:61977"/>
        <dbReference type="ChEBI" id="CHEBI:456216"/>
        <dbReference type="EC" id="2.7.11.1"/>
    </reaction>
</comment>
<keyword evidence="20" id="KW-1185">Reference proteome</keyword>
<dbReference type="PROSITE" id="PS50290">
    <property type="entry name" value="PI3_4_KINASE_3"/>
    <property type="match status" value="1"/>
</dbReference>
<keyword evidence="10 14" id="KW-0067">ATP-binding</keyword>
<dbReference type="InterPro" id="IPR021668">
    <property type="entry name" value="TAN"/>
</dbReference>
<dbReference type="Pfam" id="PF00454">
    <property type="entry name" value="PI3_PI4_kinase"/>
    <property type="match status" value="1"/>
</dbReference>
<evidence type="ECO:0000259" key="18">
    <source>
        <dbReference type="PROSITE" id="PS51190"/>
    </source>
</evidence>
<dbReference type="GO" id="GO:0004674">
    <property type="term" value="F:protein serine/threonine kinase activity"/>
    <property type="evidence" value="ECO:0007669"/>
    <property type="project" value="UniProtKB-KW"/>
</dbReference>
<evidence type="ECO:0000256" key="12">
    <source>
        <dbReference type="ARBA" id="ARBA00047899"/>
    </source>
</evidence>
<dbReference type="InterPro" id="IPR003152">
    <property type="entry name" value="FATC_dom"/>
</dbReference>
<dbReference type="PROSITE" id="PS00916">
    <property type="entry name" value="PI3_4_KINASE_2"/>
    <property type="match status" value="1"/>
</dbReference>
<dbReference type="GO" id="GO:0006325">
    <property type="term" value="P:chromatin organization"/>
    <property type="evidence" value="ECO:0007669"/>
    <property type="project" value="UniProtKB-KW"/>
</dbReference>
<evidence type="ECO:0000256" key="3">
    <source>
        <dbReference type="ARBA" id="ARBA00012513"/>
    </source>
</evidence>
<organism evidence="19 20">
    <name type="scientific">Wolfiporia cocos (strain MD-104)</name>
    <name type="common">Brown rot fungus</name>
    <dbReference type="NCBI Taxonomy" id="742152"/>
    <lineage>
        <taxon>Eukaryota</taxon>
        <taxon>Fungi</taxon>
        <taxon>Dikarya</taxon>
        <taxon>Basidiomycota</taxon>
        <taxon>Agaricomycotina</taxon>
        <taxon>Agaricomycetes</taxon>
        <taxon>Polyporales</taxon>
        <taxon>Phaeolaceae</taxon>
        <taxon>Wolfiporia</taxon>
    </lineage>
</organism>
<evidence type="ECO:0000256" key="13">
    <source>
        <dbReference type="ARBA" id="ARBA00048679"/>
    </source>
</evidence>
<dbReference type="InterPro" id="IPR036940">
    <property type="entry name" value="PI3/4_kinase_cat_sf"/>
</dbReference>
<evidence type="ECO:0000313" key="20">
    <source>
        <dbReference type="Proteomes" id="UP000218811"/>
    </source>
</evidence>
<evidence type="ECO:0000256" key="2">
    <source>
        <dbReference type="ARBA" id="ARBA00010769"/>
    </source>
</evidence>
<dbReference type="Pfam" id="PF11640">
    <property type="entry name" value="TAN"/>
    <property type="match status" value="1"/>
</dbReference>
<dbReference type="InterPro" id="IPR044107">
    <property type="entry name" value="PIKKc_ATM"/>
</dbReference>
<keyword evidence="9 14" id="KW-0418">Kinase</keyword>
<evidence type="ECO:0000256" key="6">
    <source>
        <dbReference type="ARBA" id="ARBA00022679"/>
    </source>
</evidence>
<dbReference type="PROSITE" id="PS51189">
    <property type="entry name" value="FAT"/>
    <property type="match status" value="1"/>
</dbReference>
<dbReference type="PROSITE" id="PS51190">
    <property type="entry name" value="FATC"/>
    <property type="match status" value="1"/>
</dbReference>
<dbReference type="PANTHER" id="PTHR37079">
    <property type="entry name" value="SERINE/THREONINE-PROTEIN KINASE ATM"/>
    <property type="match status" value="1"/>
</dbReference>
<reference evidence="19 20" key="1">
    <citation type="journal article" date="2012" name="Science">
        <title>The Paleozoic origin of enzymatic lignin decomposition reconstructed from 31 fungal genomes.</title>
        <authorList>
            <person name="Floudas D."/>
            <person name="Binder M."/>
            <person name="Riley R."/>
            <person name="Barry K."/>
            <person name="Blanchette R.A."/>
            <person name="Henrissat B."/>
            <person name="Martinez A.T."/>
            <person name="Otillar R."/>
            <person name="Spatafora J.W."/>
            <person name="Yadav J.S."/>
            <person name="Aerts A."/>
            <person name="Benoit I."/>
            <person name="Boyd A."/>
            <person name="Carlson A."/>
            <person name="Copeland A."/>
            <person name="Coutinho P.M."/>
            <person name="de Vries R.P."/>
            <person name="Ferreira P."/>
            <person name="Findley K."/>
            <person name="Foster B."/>
            <person name="Gaskell J."/>
            <person name="Glotzer D."/>
            <person name="Gorecki P."/>
            <person name="Heitman J."/>
            <person name="Hesse C."/>
            <person name="Hori C."/>
            <person name="Igarashi K."/>
            <person name="Jurgens J.A."/>
            <person name="Kallen N."/>
            <person name="Kersten P."/>
            <person name="Kohler A."/>
            <person name="Kuees U."/>
            <person name="Kumar T.K.A."/>
            <person name="Kuo A."/>
            <person name="LaButti K."/>
            <person name="Larrondo L.F."/>
            <person name="Lindquist E."/>
            <person name="Ling A."/>
            <person name="Lombard V."/>
            <person name="Lucas S."/>
            <person name="Lundell T."/>
            <person name="Martin R."/>
            <person name="McLaughlin D.J."/>
            <person name="Morgenstern I."/>
            <person name="Morin E."/>
            <person name="Murat C."/>
            <person name="Nagy L.G."/>
            <person name="Nolan M."/>
            <person name="Ohm R.A."/>
            <person name="Patyshakuliyeva A."/>
            <person name="Rokas A."/>
            <person name="Ruiz-Duenas F.J."/>
            <person name="Sabat G."/>
            <person name="Salamov A."/>
            <person name="Samejima M."/>
            <person name="Schmutz J."/>
            <person name="Slot J.C."/>
            <person name="St John F."/>
            <person name="Stenlid J."/>
            <person name="Sun H."/>
            <person name="Sun S."/>
            <person name="Syed K."/>
            <person name="Tsang A."/>
            <person name="Wiebenga A."/>
            <person name="Young D."/>
            <person name="Pisabarro A."/>
            <person name="Eastwood D.C."/>
            <person name="Martin F."/>
            <person name="Cullen D."/>
            <person name="Grigoriev I.V."/>
            <person name="Hibbett D.S."/>
        </authorList>
    </citation>
    <scope>NUCLEOTIDE SEQUENCE [LARGE SCALE GENOMIC DNA]</scope>
    <source>
        <strain evidence="19 20">MD-104</strain>
    </source>
</reference>
<dbReference type="SMART" id="SM01343">
    <property type="entry name" value="FATC"/>
    <property type="match status" value="1"/>
</dbReference>
<dbReference type="SMART" id="SM00146">
    <property type="entry name" value="PI3Kc"/>
    <property type="match status" value="1"/>
</dbReference>
<sequence>MSEGITMKNVLTLLNSETVRERSEGDGKVWTPLFQALFSALLKEKSVYLKRGSGGSTAVLNRLSDTASIVRWLIERCVHRLSGQALRPIYVHLLQTMVHEAKLFAPVAPDYVKAIRCILEWTPHMEHLGDRQWVQILERGFNVVLGDPLRATMEDAVDDDDEGGAPSMPSRGALQKSDSDENEDDTDSRMAFTPNPAHSSKRRRRTSREAPRHNLPAASPVLRTQSVNLEQIEFMSIIKLLLQSPSAPLLSPGYRYLPASVLNRLARFLQMYPGDSSLHHDYLHALSAALSHLALNKCRVVAQFARDSWDGLVGLWGTKNQRMKQDLVVILRMLFPYLTEAHLEEIGFQDADYGVGVARLWKLLDCEAESRWGIKGLSLDSLRLQVLQTCNDDAHTSTGAFVANTFQHGWHFDANQALAWAVLELYADCTEKTSLPDTSRNTGKRIKLENPITSLLYSTRTQMESSIRCYHLQKLLFIVDRHWSILHDNLKQELISTLLQYISVEDGNTQCWAFLCLASVAHAISTLSLSSASTSSDQGAVTATWDPIWTHAIRRISVPAVCRAASHAASVLLRHAKVLLSSQRVHAEIESLAKDLDVQGPTFPYDSVCSFLALSLQVASHNVRLYRLQLEEKALTWLVDNWRAEHSRRSRMPTHTLSDLLMLLEGICALTRRSDLVCGMQLPDCPVVDASIEYRRTAVIRDYLLRARLPSFNRNTVDPSVTLPLSSDNFHTQDETPRIIPLNLYDLEQPEGRERRVSSFLTKIMENSPFEREDNLKQMTAETCRSLLDLAFTALAFEALLVMNGTRPTRRVIQAACKLVNSVSPLLIDRRWTIEERALILAGLQPLLLQGEELDDGDPAWDAWVMPDEGAGIRQEVLSDLRAMYRRTKVQRSTDSRAVQRIILQSTDVQDTFSGLLFNLRELLTTAANDASRRTDEFGIPQNSDVLADRPSIKICILSLALIPILQSPSAELPRDKSLTSLVINSRPRSFFFVAGAYLDVVQRGFLKMNSSDLKGFLDKLDNLLREYYYNKSAQFTLFVIHFLNSTIEIWLQSDIAIGLVGDRIRGMWNWLCDLLDGRDQRMRWWRIRDCVVRFLDSYMSRDPLQKMWTIPQATDDVENRLNELNDQEDSDHQSDDGDRCLPDNVLPTMVADEDIRVRFRAAIANARLISVARRSGHDQSRIYIEAHNYEDMLTRFLCLGNVMIVSSSLRRGPYWHLLEACLFTSMYARHVEHVLTGVSERLGLADFSRLFESYASQLAYSIRQVERDFLQFPPQLLGYQDRKRCAQAVFRAFTPTNLIAPGSPATMEHGQHLFERHCRAMHIPSSDGILECFADIVAYHIVNWVDAHPDALRNASQDIERLWTSIRNTETTHDFRTTLAQNADRVVAAILRTLRDQDISPSGPIHDGFRMVCLGVDVVQAFESLCKYRALDRFVSHEPNLPCYGTSTVIRSLRWLREQVPESDGPATTYNVLQQMFADIERSSFVNEQFRLLNGVCVWVATHHEHFKDHTLLRVLINAAATMLRQSDMARAAQSVLEWGFTSYLQSSERNNRLLDILIRVSSLANSYASNPNDAVVSQMGCDLMHWLNSQALNICQNTVLKVQVVKALAAWPQDLPDRLQTMRDAVTVQDLSTILSDPTVIANKFRLARSLCDVATKSAGPTDVPFMQSNFWRLKECISSETRLLDDDIDSFATLLIRHGGDLHNYGGLGMQTNPHGLQAYHRGASRSATPDGVDPAHRAIITTLLAKLDGTSAAQILVAYQTLRSLLSVLNLDVPASRELFHDYRTDLRYLQAYPTKCPNREPVDLARELEAAHYLDLSRDYSSWISRFSTLLCDSLIADDLSYAPLVSMLGADLDFTEQILPILTHAVLKHERSRSKQKSELPYRQALSTYFESVLSCAWTSLPCIRAIVGVFLHLRWFKPINLADALAYDSWLTPNYILLSENAVKCGAYTTALLFLELAAEYSQNASETASVTEQILFDIYSHIDEPDGFYGIRTTDLRRFLVERLHHEKQWDTAFRVHGAALEARSQNIADVQGMAQSLQSFGFHQLAKTSLGHASAESAGDNAASSMIYNLGWRTSTWDIPEQTQERNCDMSLYSALRAIHREREPHTIDTIIRSSLVEELKQLNELGNENLTEIREIARSMMCLRQIKHWRSEEIQSMLRSNSPDWDKWMVLAHIDPDLDFDDCEAIMATRISLIRATRHREQREAIGDMVTPLCQTLINVEQACLISLSEAARYACRSQIALNAVAQAQALEKQPSFTVFQEFSNVLWIMNEPKLAVQSLQNLLSKPNAAAVENELSRAAILARLGSWSSEASLEKPDDIATRYFDPAIAILKSSKTPVVDQAAIYHQYAIFAERQYHTIVNSADGLRWRLYVDRKTEEISQRRGQLRRTQMNTREYIELEKDLKKAHKVLEQDKIHFKEHNDARNNFLALATEMYSWCLHSSDTFDDDSIIRLCSLWLANFDRADANVDFSAALNRVPSHKFVFLAHQLSARMSKIQSSQPHEDQNILQNLLTRMCREHPFHSLYQVFCLASEQSVAQASNSRRQSDRMESQTAQAERTAAAVELFAKLRADPSCQERVQAVERVCRACLEWAKYPLKKTPLSNGGAIPTSQSIRKLSNVPVPVSTARMPVDPSMQYKNCIWISRYEESFITAGGVNLPKITTCIGSDGNRYKQLFKGEGGDDLRQDAVMEQVFDLVNVMLRVDRETKKRNLKIRGYKVIPLASQAGLLEFVQNTTALAKWLNKAHKVYCNVDSNSVHKRLQTKQTELNYDRARVTEEFLQLRQTLKPVMRHYFTERHKDPTSWFAMRLNYARSAATTSIVGHILGLGDRHTSNILLDNSTGELVHIDLGIAFEQGKLLPQPERVPFRLTADVVDGLGMSGTQGVFQRCAEETLRVLRTQSEVILTILEVFKYDPLHSWAMSELKLKKAQQSKDQPPAEATAQMTAALRNVIGIDMTSGTAYEAADRALSTVKRKLDTKLSVEYTVNELIAEATDPGNLSLMYPGEKPSPYNNATTHY</sequence>
<dbReference type="GO" id="GO:0006281">
    <property type="term" value="P:DNA repair"/>
    <property type="evidence" value="ECO:0007669"/>
    <property type="project" value="InterPro"/>
</dbReference>
<evidence type="ECO:0000256" key="9">
    <source>
        <dbReference type="ARBA" id="ARBA00022777"/>
    </source>
</evidence>
<gene>
    <name evidence="19" type="ORF">WOLCODRAFT_91919</name>
</gene>
<dbReference type="STRING" id="742152.A0A2H3J3G1"/>
<dbReference type="InterPro" id="IPR038980">
    <property type="entry name" value="ATM_plant"/>
</dbReference>
<dbReference type="GO" id="GO:0000781">
    <property type="term" value="C:chromosome, telomeric region"/>
    <property type="evidence" value="ECO:0007669"/>
    <property type="project" value="UniProtKB-SubCell"/>
</dbReference>
<name>A0A2H3J3G1_WOLCO</name>
<dbReference type="Gene3D" id="3.30.1010.10">
    <property type="entry name" value="Phosphatidylinositol 3-kinase Catalytic Subunit, Chain A, domain 4"/>
    <property type="match status" value="1"/>
</dbReference>
<dbReference type="GO" id="GO:0106310">
    <property type="term" value="F:protein serine kinase activity"/>
    <property type="evidence" value="ECO:0007669"/>
    <property type="project" value="RHEA"/>
</dbReference>
<keyword evidence="14" id="KW-0156">Chromatin regulator</keyword>
<dbReference type="GO" id="GO:0035556">
    <property type="term" value="P:intracellular signal transduction"/>
    <property type="evidence" value="ECO:0007669"/>
    <property type="project" value="UniProtKB-ARBA"/>
</dbReference>
<evidence type="ECO:0000313" key="19">
    <source>
        <dbReference type="EMBL" id="PCH36235.1"/>
    </source>
</evidence>
<feature type="domain" description="FAT" evidence="17">
    <location>
        <begin position="1944"/>
        <end position="2544"/>
    </location>
</feature>
<evidence type="ECO:0000256" key="8">
    <source>
        <dbReference type="ARBA" id="ARBA00022763"/>
    </source>
</evidence>
<dbReference type="InterPro" id="IPR000403">
    <property type="entry name" value="PI3/4_kinase_cat_dom"/>
</dbReference>
<evidence type="ECO:0000259" key="16">
    <source>
        <dbReference type="PROSITE" id="PS50290"/>
    </source>
</evidence>